<dbReference type="Proteomes" id="UP000041254">
    <property type="component" value="Unassembled WGS sequence"/>
</dbReference>
<feature type="compositionally biased region" description="Low complexity" evidence="1">
    <location>
        <begin position="43"/>
        <end position="52"/>
    </location>
</feature>
<feature type="region of interest" description="Disordered" evidence="1">
    <location>
        <begin position="170"/>
        <end position="294"/>
    </location>
</feature>
<accession>A0A0G4G2I0</accession>
<protein>
    <submittedName>
        <fullName evidence="2">Uncharacterized protein</fullName>
    </submittedName>
</protein>
<feature type="compositionally biased region" description="Pro residues" evidence="1">
    <location>
        <begin position="115"/>
        <end position="127"/>
    </location>
</feature>
<sequence>MTTKPSSGRRRHQKASVNDSFENKAELVHERTMAMGQFVNSHPSACFSSAESSSKHPKRTRHPGHSADVHHHTHLHRHAHHQDHAHHALRHVSHHHPHHLHLHHHPPLSSASKTPPLPHAHSQPPPSAGLDMSVKSTKSSELMALVRNMSNSDASGSTTASPAKANALGSVFFPPPTGRAPVGLGSGSTLPPSSQSDNDTESVKSDDSSKRFAASKYKLSPRPEEVPLPKFMSRESIVSSAASPSSSISSRRGAADGPSGADSSRDETESQQRSGNSSGANTARCSREAADLTSEEMTLQLKRDLMIA</sequence>
<feature type="compositionally biased region" description="Low complexity" evidence="1">
    <location>
        <begin position="181"/>
        <end position="196"/>
    </location>
</feature>
<dbReference type="InParanoid" id="A0A0G4G2I0"/>
<evidence type="ECO:0000256" key="1">
    <source>
        <dbReference type="SAM" id="MobiDB-lite"/>
    </source>
</evidence>
<dbReference type="AlphaFoldDB" id="A0A0G4G2I0"/>
<feature type="compositionally biased region" description="Basic residues" evidence="1">
    <location>
        <begin position="71"/>
        <end position="106"/>
    </location>
</feature>
<gene>
    <name evidence="2" type="ORF">Vbra_16768</name>
</gene>
<evidence type="ECO:0000313" key="2">
    <source>
        <dbReference type="EMBL" id="CEM22473.1"/>
    </source>
</evidence>
<dbReference type="VEuPathDB" id="CryptoDB:Vbra_16768"/>
<reference evidence="2 3" key="1">
    <citation type="submission" date="2014-11" db="EMBL/GenBank/DDBJ databases">
        <authorList>
            <person name="Zhu J."/>
            <person name="Qi W."/>
            <person name="Song R."/>
        </authorList>
    </citation>
    <scope>NUCLEOTIDE SEQUENCE [LARGE SCALE GENOMIC DNA]</scope>
</reference>
<proteinExistence type="predicted"/>
<feature type="compositionally biased region" description="Basic and acidic residues" evidence="1">
    <location>
        <begin position="201"/>
        <end position="210"/>
    </location>
</feature>
<keyword evidence="3" id="KW-1185">Reference proteome</keyword>
<feature type="region of interest" description="Disordered" evidence="1">
    <location>
        <begin position="43"/>
        <end position="137"/>
    </location>
</feature>
<feature type="compositionally biased region" description="Basic residues" evidence="1">
    <location>
        <begin position="55"/>
        <end position="64"/>
    </location>
</feature>
<feature type="region of interest" description="Disordered" evidence="1">
    <location>
        <begin position="1"/>
        <end position="23"/>
    </location>
</feature>
<feature type="compositionally biased region" description="Polar residues" evidence="1">
    <location>
        <begin position="271"/>
        <end position="284"/>
    </location>
</feature>
<organism evidence="2 3">
    <name type="scientific">Vitrella brassicaformis (strain CCMP3155)</name>
    <dbReference type="NCBI Taxonomy" id="1169540"/>
    <lineage>
        <taxon>Eukaryota</taxon>
        <taxon>Sar</taxon>
        <taxon>Alveolata</taxon>
        <taxon>Colpodellida</taxon>
        <taxon>Vitrellaceae</taxon>
        <taxon>Vitrella</taxon>
    </lineage>
</organism>
<dbReference type="EMBL" id="CDMY01000553">
    <property type="protein sequence ID" value="CEM22473.1"/>
    <property type="molecule type" value="Genomic_DNA"/>
</dbReference>
<name>A0A0G4G2I0_VITBC</name>
<evidence type="ECO:0000313" key="3">
    <source>
        <dbReference type="Proteomes" id="UP000041254"/>
    </source>
</evidence>
<feature type="compositionally biased region" description="Low complexity" evidence="1">
    <location>
        <begin position="234"/>
        <end position="252"/>
    </location>
</feature>